<reference evidence="3" key="1">
    <citation type="submission" date="2020-06" db="EMBL/GenBank/DDBJ databases">
        <authorList>
            <person name="Li T."/>
            <person name="Hu X."/>
            <person name="Zhang T."/>
            <person name="Song X."/>
            <person name="Zhang H."/>
            <person name="Dai N."/>
            <person name="Sheng W."/>
            <person name="Hou X."/>
            <person name="Wei L."/>
        </authorList>
    </citation>
    <scope>NUCLEOTIDE SEQUENCE</scope>
    <source>
        <strain evidence="3">3651</strain>
        <tissue evidence="3">Leaf</tissue>
    </source>
</reference>
<feature type="compositionally biased region" description="Acidic residues" evidence="1">
    <location>
        <begin position="105"/>
        <end position="175"/>
    </location>
</feature>
<feature type="domain" description="DCD" evidence="2">
    <location>
        <begin position="257"/>
        <end position="384"/>
    </location>
</feature>
<feature type="compositionally biased region" description="Basic residues" evidence="1">
    <location>
        <begin position="1"/>
        <end position="10"/>
    </location>
</feature>
<comment type="caution">
    <text evidence="3">The sequence shown here is derived from an EMBL/GenBank/DDBJ whole genome shotgun (WGS) entry which is preliminary data.</text>
</comment>
<name>A0AAE2D0L2_9LAMI</name>
<feature type="compositionally biased region" description="Basic and acidic residues" evidence="1">
    <location>
        <begin position="186"/>
        <end position="227"/>
    </location>
</feature>
<dbReference type="Proteomes" id="UP001293254">
    <property type="component" value="Unassembled WGS sequence"/>
</dbReference>
<feature type="compositionally biased region" description="Basic and acidic residues" evidence="1">
    <location>
        <begin position="416"/>
        <end position="436"/>
    </location>
</feature>
<feature type="region of interest" description="Disordered" evidence="1">
    <location>
        <begin position="494"/>
        <end position="577"/>
    </location>
</feature>
<feature type="compositionally biased region" description="Polar residues" evidence="1">
    <location>
        <begin position="27"/>
        <end position="36"/>
    </location>
</feature>
<evidence type="ECO:0000313" key="3">
    <source>
        <dbReference type="EMBL" id="KAK4440869.1"/>
    </source>
</evidence>
<organism evidence="3 4">
    <name type="scientific">Sesamum alatum</name>
    <dbReference type="NCBI Taxonomy" id="300844"/>
    <lineage>
        <taxon>Eukaryota</taxon>
        <taxon>Viridiplantae</taxon>
        <taxon>Streptophyta</taxon>
        <taxon>Embryophyta</taxon>
        <taxon>Tracheophyta</taxon>
        <taxon>Spermatophyta</taxon>
        <taxon>Magnoliopsida</taxon>
        <taxon>eudicotyledons</taxon>
        <taxon>Gunneridae</taxon>
        <taxon>Pentapetalae</taxon>
        <taxon>asterids</taxon>
        <taxon>lamiids</taxon>
        <taxon>Lamiales</taxon>
        <taxon>Pedaliaceae</taxon>
        <taxon>Sesamum</taxon>
    </lineage>
</organism>
<keyword evidence="4" id="KW-1185">Reference proteome</keyword>
<dbReference type="PANTHER" id="PTHR46444:SF11">
    <property type="entry name" value="DCD DOMAIN-CONTAINING PROTEIN"/>
    <property type="match status" value="1"/>
</dbReference>
<accession>A0AAE2D0L2</accession>
<evidence type="ECO:0000313" key="4">
    <source>
        <dbReference type="Proteomes" id="UP001293254"/>
    </source>
</evidence>
<dbReference type="AlphaFoldDB" id="A0AAE2D0L2"/>
<evidence type="ECO:0000259" key="2">
    <source>
        <dbReference type="PROSITE" id="PS51222"/>
    </source>
</evidence>
<proteinExistence type="predicted"/>
<dbReference type="SMART" id="SM00767">
    <property type="entry name" value="DCD"/>
    <property type="match status" value="1"/>
</dbReference>
<dbReference type="InterPro" id="IPR013989">
    <property type="entry name" value="Dev_and_cell_death_domain"/>
</dbReference>
<gene>
    <name evidence="3" type="ORF">Salat_0421800</name>
</gene>
<sequence length="700" mass="82627">MVSTRGKKKTASSNKTLEGNDAAENALTETQASGSVTVDVAPKTDAQLEDKVKLTVDEARNEKKEEMDGEKESEKVAKVDNDDDNTIFTEMNRYDVAELEKIATEDDEVDDQEDVMWEDEDDEEDFEEENEEIVADDYEVSEAEATEEDGEDEVSEEEATEEDNDEDEISEEEAKEQEVIEQNTQEQKEIAKGDGRGAKSKENGTEGDQHKTGKVEGSKNIKKSIERSRKVRTGRLKKVELRDKPESSRKRKVKKRVDSMGMIFMCSSKTKDDCYQYRVLGLPESKKDIVEKIYTGMRLFLYDVDLKLMYGIYKAVGPGGYNIEPKAFKSQFPSQVRFTVLDDCLPLAEEKFKKVIKDNYFTNTKFDCQLNAEQVRKLCKLFIASSKGQWSKKLGRRRKAEKNHPVRRERTRRRKAGDDRHLSLRGELLRYDESPRKRPRKVISQVPPLRQPPPSNVPSYAYERTSDLDVYRRDPYLERRSPYRDRRDPLLDRRDLYRDGRDPPTERHDHYRDGRDPYLDRNYRYRDGRDPYIEGRDPYRDGRDPYPERRDPYKDRRDSYLERRDPYKDRGDSYLERRDPYIESRDSYRDTRDVYVERRGPYRDGIHSDPYSTYRRDLRDPISDGRGVYREDRRVENSDYYRVEEPLERRSHALSLETRDRHDIGSRDTYVSYRERPLYTEPIYSAEIPYRAGLAREYRL</sequence>
<evidence type="ECO:0000256" key="1">
    <source>
        <dbReference type="SAM" id="MobiDB-lite"/>
    </source>
</evidence>
<dbReference type="Pfam" id="PF10539">
    <property type="entry name" value="Dev_Cell_Death"/>
    <property type="match status" value="1"/>
</dbReference>
<feature type="region of interest" description="Disordered" evidence="1">
    <location>
        <begin position="1"/>
        <end position="83"/>
    </location>
</feature>
<dbReference type="PANTHER" id="PTHR46444">
    <property type="entry name" value="DCD (DEVELOPMENT AND CELL DEATH) DOMAIN PROTEIN-RELATED"/>
    <property type="match status" value="1"/>
</dbReference>
<feature type="region of interest" description="Disordered" evidence="1">
    <location>
        <begin position="101"/>
        <end position="227"/>
    </location>
</feature>
<reference evidence="3" key="2">
    <citation type="journal article" date="2024" name="Plant">
        <title>Genomic evolution and insights into agronomic trait innovations of Sesamum species.</title>
        <authorList>
            <person name="Miao H."/>
            <person name="Wang L."/>
            <person name="Qu L."/>
            <person name="Liu H."/>
            <person name="Sun Y."/>
            <person name="Le M."/>
            <person name="Wang Q."/>
            <person name="Wei S."/>
            <person name="Zheng Y."/>
            <person name="Lin W."/>
            <person name="Duan Y."/>
            <person name="Cao H."/>
            <person name="Xiong S."/>
            <person name="Wang X."/>
            <person name="Wei L."/>
            <person name="Li C."/>
            <person name="Ma Q."/>
            <person name="Ju M."/>
            <person name="Zhao R."/>
            <person name="Li G."/>
            <person name="Mu C."/>
            <person name="Tian Q."/>
            <person name="Mei H."/>
            <person name="Zhang T."/>
            <person name="Gao T."/>
            <person name="Zhang H."/>
        </authorList>
    </citation>
    <scope>NUCLEOTIDE SEQUENCE</scope>
    <source>
        <strain evidence="3">3651</strain>
    </source>
</reference>
<dbReference type="EMBL" id="JACGWO010000001">
    <property type="protein sequence ID" value="KAK4440869.1"/>
    <property type="molecule type" value="Genomic_DNA"/>
</dbReference>
<dbReference type="PROSITE" id="PS51222">
    <property type="entry name" value="DCD"/>
    <property type="match status" value="1"/>
</dbReference>
<protein>
    <recommendedName>
        <fullName evidence="2">DCD domain-containing protein</fullName>
    </recommendedName>
</protein>
<feature type="compositionally biased region" description="Basic and acidic residues" evidence="1">
    <location>
        <begin position="46"/>
        <end position="80"/>
    </location>
</feature>
<feature type="region of interest" description="Disordered" evidence="1">
    <location>
        <begin position="393"/>
        <end position="464"/>
    </location>
</feature>